<evidence type="ECO:0000313" key="1">
    <source>
        <dbReference type="EMBL" id="KAJ6979267.1"/>
    </source>
</evidence>
<accession>A0AAD6Q562</accession>
<dbReference type="Proteomes" id="UP001164929">
    <property type="component" value="Chromosome 11"/>
</dbReference>
<gene>
    <name evidence="1" type="ORF">NC653_027426</name>
</gene>
<reference evidence="1" key="1">
    <citation type="journal article" date="2023" name="Mol. Ecol. Resour.">
        <title>Chromosome-level genome assembly of a triploid poplar Populus alba 'Berolinensis'.</title>
        <authorList>
            <person name="Chen S."/>
            <person name="Yu Y."/>
            <person name="Wang X."/>
            <person name="Wang S."/>
            <person name="Zhang T."/>
            <person name="Zhou Y."/>
            <person name="He R."/>
            <person name="Meng N."/>
            <person name="Wang Y."/>
            <person name="Liu W."/>
            <person name="Liu Z."/>
            <person name="Liu J."/>
            <person name="Guo Q."/>
            <person name="Huang H."/>
            <person name="Sederoff R.R."/>
            <person name="Wang G."/>
            <person name="Qu G."/>
            <person name="Chen S."/>
        </authorList>
    </citation>
    <scope>NUCLEOTIDE SEQUENCE</scope>
    <source>
        <strain evidence="1">SC-2020</strain>
    </source>
</reference>
<dbReference type="AlphaFoldDB" id="A0AAD6Q562"/>
<organism evidence="1 2">
    <name type="scientific">Populus alba x Populus x berolinensis</name>
    <dbReference type="NCBI Taxonomy" id="444605"/>
    <lineage>
        <taxon>Eukaryota</taxon>
        <taxon>Viridiplantae</taxon>
        <taxon>Streptophyta</taxon>
        <taxon>Embryophyta</taxon>
        <taxon>Tracheophyta</taxon>
        <taxon>Spermatophyta</taxon>
        <taxon>Magnoliopsida</taxon>
        <taxon>eudicotyledons</taxon>
        <taxon>Gunneridae</taxon>
        <taxon>Pentapetalae</taxon>
        <taxon>rosids</taxon>
        <taxon>fabids</taxon>
        <taxon>Malpighiales</taxon>
        <taxon>Salicaceae</taxon>
        <taxon>Saliceae</taxon>
        <taxon>Populus</taxon>
    </lineage>
</organism>
<sequence>MMPIILPLLCLSHCIIHRKQKQSSSKLSLSLSLTLCLLFFVFTHSPNYRLHFRILLSCSSTNLASLPHSCTAYMLNVLLYSASLFLALSSLELDPKLYLWTFQSWDLEELAMVAPAVLSHRQSHFLDW</sequence>
<evidence type="ECO:0000313" key="2">
    <source>
        <dbReference type="Proteomes" id="UP001164929"/>
    </source>
</evidence>
<protein>
    <submittedName>
        <fullName evidence="1">Uncharacterized protein</fullName>
    </submittedName>
</protein>
<keyword evidence="2" id="KW-1185">Reference proteome</keyword>
<name>A0AAD6Q562_9ROSI</name>
<comment type="caution">
    <text evidence="1">The sequence shown here is derived from an EMBL/GenBank/DDBJ whole genome shotgun (WGS) entry which is preliminary data.</text>
</comment>
<proteinExistence type="predicted"/>
<dbReference type="EMBL" id="JAQIZT010000011">
    <property type="protein sequence ID" value="KAJ6979267.1"/>
    <property type="molecule type" value="Genomic_DNA"/>
</dbReference>